<organism evidence="1 2">
    <name type="scientific">Paenibacillus baekrokdamisoli</name>
    <dbReference type="NCBI Taxonomy" id="1712516"/>
    <lineage>
        <taxon>Bacteria</taxon>
        <taxon>Bacillati</taxon>
        <taxon>Bacillota</taxon>
        <taxon>Bacilli</taxon>
        <taxon>Bacillales</taxon>
        <taxon>Paenibacillaceae</taxon>
        <taxon>Paenibacillus</taxon>
    </lineage>
</organism>
<dbReference type="KEGG" id="pbk:Back11_18030"/>
<gene>
    <name evidence="1" type="ORF">Back11_18030</name>
</gene>
<accession>A0A3G9J9B3</accession>
<evidence type="ECO:0000313" key="1">
    <source>
        <dbReference type="EMBL" id="BBH20458.1"/>
    </source>
</evidence>
<name>A0A3G9J9B3_9BACL</name>
<dbReference type="Proteomes" id="UP000275368">
    <property type="component" value="Chromosome"/>
</dbReference>
<dbReference type="AlphaFoldDB" id="A0A3G9J9B3"/>
<protein>
    <submittedName>
        <fullName evidence="1">Uncharacterized protein</fullName>
    </submittedName>
</protein>
<reference evidence="1 2" key="1">
    <citation type="submission" date="2018-11" db="EMBL/GenBank/DDBJ databases">
        <title>Complete genome sequence of Paenibacillus baekrokdamisoli strain KCTC 33723.</title>
        <authorList>
            <person name="Kang S.W."/>
            <person name="Lee K.C."/>
            <person name="Kim K.K."/>
            <person name="Kim J.S."/>
            <person name="Kim D.S."/>
            <person name="Ko S.H."/>
            <person name="Yang S.H."/>
            <person name="Lee J.S."/>
        </authorList>
    </citation>
    <scope>NUCLEOTIDE SEQUENCE [LARGE SCALE GENOMIC DNA]</scope>
    <source>
        <strain evidence="1 2">KCTC 33723</strain>
    </source>
</reference>
<dbReference type="EMBL" id="AP019308">
    <property type="protein sequence ID" value="BBH20458.1"/>
    <property type="molecule type" value="Genomic_DNA"/>
</dbReference>
<keyword evidence="2" id="KW-1185">Reference proteome</keyword>
<sequence>MDIDLILFFVVLLVIIIVILVFAMNYKSFGSKYNRSYVTEISIKEIKAYYFKKQYCKECNQRLVRAKEKEFIVEGWDSINGTHFYGKKYRVIIFLKCPICMKKYKLEDL</sequence>
<evidence type="ECO:0000313" key="2">
    <source>
        <dbReference type="Proteomes" id="UP000275368"/>
    </source>
</evidence>
<proteinExistence type="predicted"/>